<feature type="region of interest" description="Disordered" evidence="1">
    <location>
        <begin position="10"/>
        <end position="53"/>
    </location>
</feature>
<keyword evidence="3" id="KW-1185">Reference proteome</keyword>
<protein>
    <submittedName>
        <fullName evidence="2">Uncharacterized protein</fullName>
    </submittedName>
</protein>
<dbReference type="HOGENOM" id="CLU_2039497_0_0_1"/>
<dbReference type="Proteomes" id="UP000054097">
    <property type="component" value="Unassembled WGS sequence"/>
</dbReference>
<dbReference type="EMBL" id="KN824337">
    <property type="protein sequence ID" value="KIM23424.1"/>
    <property type="molecule type" value="Genomic_DNA"/>
</dbReference>
<reference evidence="2 3" key="1">
    <citation type="submission" date="2014-04" db="EMBL/GenBank/DDBJ databases">
        <authorList>
            <consortium name="DOE Joint Genome Institute"/>
            <person name="Kuo A."/>
            <person name="Zuccaro A."/>
            <person name="Kohler A."/>
            <person name="Nagy L.G."/>
            <person name="Floudas D."/>
            <person name="Copeland A."/>
            <person name="Barry K.W."/>
            <person name="Cichocki N."/>
            <person name="Veneault-Fourrey C."/>
            <person name="LaButti K."/>
            <person name="Lindquist E.A."/>
            <person name="Lipzen A."/>
            <person name="Lundell T."/>
            <person name="Morin E."/>
            <person name="Murat C."/>
            <person name="Sun H."/>
            <person name="Tunlid A."/>
            <person name="Henrissat B."/>
            <person name="Grigoriev I.V."/>
            <person name="Hibbett D.S."/>
            <person name="Martin F."/>
            <person name="Nordberg H.P."/>
            <person name="Cantor M.N."/>
            <person name="Hua S.X."/>
        </authorList>
    </citation>
    <scope>NUCLEOTIDE SEQUENCE [LARGE SCALE GENOMIC DNA]</scope>
    <source>
        <strain evidence="2 3">MAFF 305830</strain>
    </source>
</reference>
<dbReference type="STRING" id="933852.A0A0C3ATT3"/>
<evidence type="ECO:0000313" key="2">
    <source>
        <dbReference type="EMBL" id="KIM23424.1"/>
    </source>
</evidence>
<name>A0A0C3ATT3_SERVB</name>
<organism evidence="2 3">
    <name type="scientific">Serendipita vermifera MAFF 305830</name>
    <dbReference type="NCBI Taxonomy" id="933852"/>
    <lineage>
        <taxon>Eukaryota</taxon>
        <taxon>Fungi</taxon>
        <taxon>Dikarya</taxon>
        <taxon>Basidiomycota</taxon>
        <taxon>Agaricomycotina</taxon>
        <taxon>Agaricomycetes</taxon>
        <taxon>Sebacinales</taxon>
        <taxon>Serendipitaceae</taxon>
        <taxon>Serendipita</taxon>
    </lineage>
</organism>
<dbReference type="OrthoDB" id="2336871at2759"/>
<evidence type="ECO:0000313" key="3">
    <source>
        <dbReference type="Proteomes" id="UP000054097"/>
    </source>
</evidence>
<reference evidence="3" key="2">
    <citation type="submission" date="2015-01" db="EMBL/GenBank/DDBJ databases">
        <title>Evolutionary Origins and Diversification of the Mycorrhizal Mutualists.</title>
        <authorList>
            <consortium name="DOE Joint Genome Institute"/>
            <consortium name="Mycorrhizal Genomics Consortium"/>
            <person name="Kohler A."/>
            <person name="Kuo A."/>
            <person name="Nagy L.G."/>
            <person name="Floudas D."/>
            <person name="Copeland A."/>
            <person name="Barry K.W."/>
            <person name="Cichocki N."/>
            <person name="Veneault-Fourrey C."/>
            <person name="LaButti K."/>
            <person name="Lindquist E.A."/>
            <person name="Lipzen A."/>
            <person name="Lundell T."/>
            <person name="Morin E."/>
            <person name="Murat C."/>
            <person name="Riley R."/>
            <person name="Ohm R."/>
            <person name="Sun H."/>
            <person name="Tunlid A."/>
            <person name="Henrissat B."/>
            <person name="Grigoriev I.V."/>
            <person name="Hibbett D.S."/>
            <person name="Martin F."/>
        </authorList>
    </citation>
    <scope>NUCLEOTIDE SEQUENCE [LARGE SCALE GENOMIC DNA]</scope>
    <source>
        <strain evidence="3">MAFF 305830</strain>
    </source>
</reference>
<accession>A0A0C3ATT3</accession>
<evidence type="ECO:0000256" key="1">
    <source>
        <dbReference type="SAM" id="MobiDB-lite"/>
    </source>
</evidence>
<sequence>MALDEVLVVHSPNQVEPQDKKERGVSARGASRALGTPRTSSRKTTVGRGAESSTALDLKDVKNLIDAGQSNGIVMGDIPAANQMVSTVILNPFNSEQLTENQEIRFEAKIDNLQAGSFVNA</sequence>
<proteinExistence type="predicted"/>
<dbReference type="AlphaFoldDB" id="A0A0C3ATT3"/>
<gene>
    <name evidence="2" type="ORF">M408DRAFT_27878</name>
</gene>